<name>A0ABR2KD36_9EUKA</name>
<dbReference type="EMBL" id="JAPFFF010000005">
    <property type="protein sequence ID" value="KAK8888753.1"/>
    <property type="molecule type" value="Genomic_DNA"/>
</dbReference>
<protein>
    <submittedName>
        <fullName evidence="1">Uncharacterized protein</fullName>
    </submittedName>
</protein>
<evidence type="ECO:0000313" key="1">
    <source>
        <dbReference type="EMBL" id="KAK8888753.1"/>
    </source>
</evidence>
<evidence type="ECO:0000313" key="2">
    <source>
        <dbReference type="Proteomes" id="UP001470230"/>
    </source>
</evidence>
<organism evidence="1 2">
    <name type="scientific">Tritrichomonas musculus</name>
    <dbReference type="NCBI Taxonomy" id="1915356"/>
    <lineage>
        <taxon>Eukaryota</taxon>
        <taxon>Metamonada</taxon>
        <taxon>Parabasalia</taxon>
        <taxon>Tritrichomonadida</taxon>
        <taxon>Tritrichomonadidae</taxon>
        <taxon>Tritrichomonas</taxon>
    </lineage>
</organism>
<accession>A0ABR2KD36</accession>
<proteinExistence type="predicted"/>
<gene>
    <name evidence="1" type="ORF">M9Y10_033487</name>
</gene>
<sequence>MENQPKTFTLNAYEEYYFEFDAKIFAALSKTGKNLEQQGIFQYDIQRHYSKETLESFVAACNLEPFKVTTNNAFELLDLAKELEVNNIICFVQNYITSKNLKRNEENDEKTAKTTDFSINDSIASK</sequence>
<comment type="caution">
    <text evidence="1">The sequence shown here is derived from an EMBL/GenBank/DDBJ whole genome shotgun (WGS) entry which is preliminary data.</text>
</comment>
<dbReference type="Proteomes" id="UP001470230">
    <property type="component" value="Unassembled WGS sequence"/>
</dbReference>
<reference evidence="1 2" key="1">
    <citation type="submission" date="2024-04" db="EMBL/GenBank/DDBJ databases">
        <title>Tritrichomonas musculus Genome.</title>
        <authorList>
            <person name="Alves-Ferreira E."/>
            <person name="Grigg M."/>
            <person name="Lorenzi H."/>
            <person name="Galac M."/>
        </authorList>
    </citation>
    <scope>NUCLEOTIDE SEQUENCE [LARGE SCALE GENOMIC DNA]</scope>
    <source>
        <strain evidence="1 2">EAF2021</strain>
    </source>
</reference>
<keyword evidence="2" id="KW-1185">Reference proteome</keyword>